<dbReference type="InterPro" id="IPR027272">
    <property type="entry name" value="Piezo"/>
</dbReference>
<proteinExistence type="predicted"/>
<dbReference type="InterPro" id="IPR031334">
    <property type="entry name" value="Piezo_cap_dom"/>
</dbReference>
<organism evidence="2 3">
    <name type="scientific">Diceros bicornis minor</name>
    <name type="common">South-central black rhinoceros</name>
    <dbReference type="NCBI Taxonomy" id="77932"/>
    <lineage>
        <taxon>Eukaryota</taxon>
        <taxon>Metazoa</taxon>
        <taxon>Chordata</taxon>
        <taxon>Craniata</taxon>
        <taxon>Vertebrata</taxon>
        <taxon>Euteleostomi</taxon>
        <taxon>Mammalia</taxon>
        <taxon>Eutheria</taxon>
        <taxon>Laurasiatheria</taxon>
        <taxon>Perissodactyla</taxon>
        <taxon>Rhinocerotidae</taxon>
        <taxon>Diceros</taxon>
    </lineage>
</organism>
<dbReference type="Pfam" id="PF12166">
    <property type="entry name" value="Piezo_cap"/>
    <property type="match status" value="1"/>
</dbReference>
<evidence type="ECO:0000313" key="2">
    <source>
        <dbReference type="EMBL" id="KAF5919906.1"/>
    </source>
</evidence>
<gene>
    <name evidence="2" type="ORF">HPG69_014270</name>
</gene>
<feature type="domain" description="Piezo non-specific cation channel cap" evidence="1">
    <location>
        <begin position="2"/>
        <end position="71"/>
    </location>
</feature>
<dbReference type="GO" id="GO:0005783">
    <property type="term" value="C:endoplasmic reticulum"/>
    <property type="evidence" value="ECO:0007669"/>
    <property type="project" value="TreeGrafter"/>
</dbReference>
<dbReference type="GO" id="GO:0050982">
    <property type="term" value="P:detection of mechanical stimulus"/>
    <property type="evidence" value="ECO:0007669"/>
    <property type="project" value="TreeGrafter"/>
</dbReference>
<evidence type="ECO:0000259" key="1">
    <source>
        <dbReference type="Pfam" id="PF12166"/>
    </source>
</evidence>
<dbReference type="GO" id="GO:0008381">
    <property type="term" value="F:mechanosensitive monoatomic ion channel activity"/>
    <property type="evidence" value="ECO:0007669"/>
    <property type="project" value="InterPro"/>
</dbReference>
<dbReference type="GO" id="GO:0005886">
    <property type="term" value="C:plasma membrane"/>
    <property type="evidence" value="ECO:0007669"/>
    <property type="project" value="TreeGrafter"/>
</dbReference>
<evidence type="ECO:0000313" key="3">
    <source>
        <dbReference type="Proteomes" id="UP000551758"/>
    </source>
</evidence>
<name>A0A7J7EWS4_DICBM</name>
<reference evidence="2 3" key="1">
    <citation type="journal article" date="2020" name="Mol. Biol. Evol.">
        <title>Interspecific Gene Flow and the Evolution of Specialization in Black and White Rhinoceros.</title>
        <authorList>
            <person name="Moodley Y."/>
            <person name="Westbury M.V."/>
            <person name="Russo I.M."/>
            <person name="Gopalakrishnan S."/>
            <person name="Rakotoarivelo A."/>
            <person name="Olsen R.A."/>
            <person name="Prost S."/>
            <person name="Tunstall T."/>
            <person name="Ryder O.A."/>
            <person name="Dalen L."/>
            <person name="Bruford M.W."/>
        </authorList>
    </citation>
    <scope>NUCLEOTIDE SEQUENCE [LARGE SCALE GENOMIC DNA]</scope>
    <source>
        <strain evidence="2">SBR-YM</strain>
        <tissue evidence="2">Skin</tissue>
    </source>
</reference>
<keyword evidence="3" id="KW-1185">Reference proteome</keyword>
<sequence length="72" mass="8279">MHFTHEAYEELSRQFDPQPLATQFISQFSPKNILTVQIEDSCGALWGISLPSWAQMKRELYSGTADITLRFT</sequence>
<dbReference type="PANTHER" id="PTHR13167:SF40">
    <property type="entry name" value="PIEZO-TYPE MECHANOSENSITIVE ION CHANNEL COMPONENT 1"/>
    <property type="match status" value="1"/>
</dbReference>
<accession>A0A7J7EWS4</accession>
<protein>
    <recommendedName>
        <fullName evidence="1">Piezo non-specific cation channel cap domain-containing protein</fullName>
    </recommendedName>
</protein>
<dbReference type="EMBL" id="JACDTQ010002174">
    <property type="protein sequence ID" value="KAF5919906.1"/>
    <property type="molecule type" value="Genomic_DNA"/>
</dbReference>
<comment type="caution">
    <text evidence="2">The sequence shown here is derived from an EMBL/GenBank/DDBJ whole genome shotgun (WGS) entry which is preliminary data.</text>
</comment>
<dbReference type="AlphaFoldDB" id="A0A7J7EWS4"/>
<dbReference type="GO" id="GO:0005261">
    <property type="term" value="F:monoatomic cation channel activity"/>
    <property type="evidence" value="ECO:0007669"/>
    <property type="project" value="TreeGrafter"/>
</dbReference>
<dbReference type="GO" id="GO:0042391">
    <property type="term" value="P:regulation of membrane potential"/>
    <property type="evidence" value="ECO:0007669"/>
    <property type="project" value="TreeGrafter"/>
</dbReference>
<dbReference type="Proteomes" id="UP000551758">
    <property type="component" value="Unassembled WGS sequence"/>
</dbReference>
<dbReference type="GO" id="GO:0071260">
    <property type="term" value="P:cellular response to mechanical stimulus"/>
    <property type="evidence" value="ECO:0007669"/>
    <property type="project" value="TreeGrafter"/>
</dbReference>
<dbReference type="PANTHER" id="PTHR13167">
    <property type="entry name" value="PIEZO-TYPE MECHANOSENSITIVE ION CHANNEL COMPONENT"/>
    <property type="match status" value="1"/>
</dbReference>